<keyword evidence="2" id="KW-0472">Membrane</keyword>
<dbReference type="OrthoDB" id="68195at2"/>
<sequence length="285" mass="28575">MAIPPIDPRRRDLRRHHAWRRARATRRRRLAEAAATLAVVVVAVLGVPLLLAPGSGAGGGSGAEQVRATGVSAGAEAPDRPGAAAGSPRPASRSTTRDADPATPPADADAAPSRSAAPSSASDGSAPGTGSSSSPSSAPSAPPVSPTTAAAPAPSPAPQAPPVPETDTALADEIVALTNAARRDAGLPELAVSPCATEQAVHRASVLVAEDRFEHDPLDEIVDACDVGTVGENLALGYPSARATVDGWLASPGHRANLLQRLFTSIGVGCVPSDRGPLCAQVFLG</sequence>
<dbReference type="CDD" id="cd05379">
    <property type="entry name" value="CAP_bacterial"/>
    <property type="match status" value="1"/>
</dbReference>
<dbReference type="PANTHER" id="PTHR31157">
    <property type="entry name" value="SCP DOMAIN-CONTAINING PROTEIN"/>
    <property type="match status" value="1"/>
</dbReference>
<evidence type="ECO:0000259" key="3">
    <source>
        <dbReference type="Pfam" id="PF00188"/>
    </source>
</evidence>
<keyword evidence="2" id="KW-1133">Transmembrane helix</keyword>
<feature type="region of interest" description="Disordered" evidence="1">
    <location>
        <begin position="71"/>
        <end position="165"/>
    </location>
</feature>
<dbReference type="EMBL" id="BJLQ01000006">
    <property type="protein sequence ID" value="GEA83618.1"/>
    <property type="molecule type" value="Genomic_DNA"/>
</dbReference>
<dbReference type="SUPFAM" id="SSF55797">
    <property type="entry name" value="PR-1-like"/>
    <property type="match status" value="1"/>
</dbReference>
<dbReference type="AlphaFoldDB" id="A0A4Y3KL15"/>
<feature type="compositionally biased region" description="Low complexity" evidence="1">
    <location>
        <begin position="80"/>
        <end position="94"/>
    </location>
</feature>
<dbReference type="PANTHER" id="PTHR31157:SF1">
    <property type="entry name" value="SCP DOMAIN-CONTAINING PROTEIN"/>
    <property type="match status" value="1"/>
</dbReference>
<accession>A0A4Y3KL15</accession>
<reference evidence="4 5" key="1">
    <citation type="submission" date="2019-06" db="EMBL/GenBank/DDBJ databases">
        <title>Whole genome shotgun sequence of Cellulomonas gelida NBRC 3748.</title>
        <authorList>
            <person name="Hosoyama A."/>
            <person name="Uohara A."/>
            <person name="Ohji S."/>
            <person name="Ichikawa N."/>
        </authorList>
    </citation>
    <scope>NUCLEOTIDE SEQUENCE [LARGE SCALE GENOMIC DNA]</scope>
    <source>
        <strain evidence="4 5">NBRC 3748</strain>
    </source>
</reference>
<keyword evidence="2" id="KW-0812">Transmembrane</keyword>
<dbReference type="RefSeq" id="WP_141369196.1">
    <property type="nucleotide sequence ID" value="NZ_BJLQ01000006.1"/>
</dbReference>
<gene>
    <name evidence="4" type="ORF">CGE01nite_08690</name>
</gene>
<organism evidence="4 5">
    <name type="scientific">Cellulomonas gelida</name>
    <dbReference type="NCBI Taxonomy" id="1712"/>
    <lineage>
        <taxon>Bacteria</taxon>
        <taxon>Bacillati</taxon>
        <taxon>Actinomycetota</taxon>
        <taxon>Actinomycetes</taxon>
        <taxon>Micrococcales</taxon>
        <taxon>Cellulomonadaceae</taxon>
        <taxon>Cellulomonas</taxon>
    </lineage>
</organism>
<evidence type="ECO:0000256" key="1">
    <source>
        <dbReference type="SAM" id="MobiDB-lite"/>
    </source>
</evidence>
<feature type="compositionally biased region" description="Pro residues" evidence="1">
    <location>
        <begin position="153"/>
        <end position="164"/>
    </location>
</feature>
<protein>
    <recommendedName>
        <fullName evidence="3">SCP domain-containing protein</fullName>
    </recommendedName>
</protein>
<dbReference type="InterPro" id="IPR035940">
    <property type="entry name" value="CAP_sf"/>
</dbReference>
<feature type="domain" description="SCP" evidence="3">
    <location>
        <begin position="176"/>
        <end position="277"/>
    </location>
</feature>
<keyword evidence="5" id="KW-1185">Reference proteome</keyword>
<proteinExistence type="predicted"/>
<feature type="transmembrane region" description="Helical" evidence="2">
    <location>
        <begin position="30"/>
        <end position="51"/>
    </location>
</feature>
<feature type="compositionally biased region" description="Low complexity" evidence="1">
    <location>
        <begin position="105"/>
        <end position="139"/>
    </location>
</feature>
<evidence type="ECO:0000313" key="5">
    <source>
        <dbReference type="Proteomes" id="UP000320461"/>
    </source>
</evidence>
<dbReference type="Gene3D" id="3.40.33.10">
    <property type="entry name" value="CAP"/>
    <property type="match status" value="1"/>
</dbReference>
<name>A0A4Y3KL15_9CELL</name>
<dbReference type="Pfam" id="PF00188">
    <property type="entry name" value="CAP"/>
    <property type="match status" value="1"/>
</dbReference>
<dbReference type="Proteomes" id="UP000320461">
    <property type="component" value="Unassembled WGS sequence"/>
</dbReference>
<comment type="caution">
    <text evidence="4">The sequence shown here is derived from an EMBL/GenBank/DDBJ whole genome shotgun (WGS) entry which is preliminary data.</text>
</comment>
<evidence type="ECO:0000256" key="2">
    <source>
        <dbReference type="SAM" id="Phobius"/>
    </source>
</evidence>
<dbReference type="InterPro" id="IPR014044">
    <property type="entry name" value="CAP_dom"/>
</dbReference>
<evidence type="ECO:0000313" key="4">
    <source>
        <dbReference type="EMBL" id="GEA83618.1"/>
    </source>
</evidence>